<name>A0A834YEX8_TETSI</name>
<accession>A0A834YEX8</accession>
<protein>
    <submittedName>
        <fullName evidence="1">Uncharacterized protein</fullName>
    </submittedName>
</protein>
<evidence type="ECO:0000313" key="2">
    <source>
        <dbReference type="Proteomes" id="UP000655225"/>
    </source>
</evidence>
<dbReference type="AlphaFoldDB" id="A0A834YEX8"/>
<comment type="caution">
    <text evidence="1">The sequence shown here is derived from an EMBL/GenBank/DDBJ whole genome shotgun (WGS) entry which is preliminary data.</text>
</comment>
<proteinExistence type="predicted"/>
<organism evidence="1 2">
    <name type="scientific">Tetracentron sinense</name>
    <name type="common">Spur-leaf</name>
    <dbReference type="NCBI Taxonomy" id="13715"/>
    <lineage>
        <taxon>Eukaryota</taxon>
        <taxon>Viridiplantae</taxon>
        <taxon>Streptophyta</taxon>
        <taxon>Embryophyta</taxon>
        <taxon>Tracheophyta</taxon>
        <taxon>Spermatophyta</taxon>
        <taxon>Magnoliopsida</taxon>
        <taxon>Trochodendrales</taxon>
        <taxon>Trochodendraceae</taxon>
        <taxon>Tetracentron</taxon>
    </lineage>
</organism>
<dbReference type="Proteomes" id="UP000655225">
    <property type="component" value="Unassembled WGS sequence"/>
</dbReference>
<sequence length="99" mass="11401">MWRRVISLSPLLSSPKSSVLDQAVYRLKFLEVFTSEILTPLLSHRSLKSVLANLLFLHGRKGWNSPQRESSIHYFCHRNQFLSTYSYRSSLAGLLANSF</sequence>
<reference evidence="1 2" key="1">
    <citation type="submission" date="2020-04" db="EMBL/GenBank/DDBJ databases">
        <title>Plant Genome Project.</title>
        <authorList>
            <person name="Zhang R.-G."/>
        </authorList>
    </citation>
    <scope>NUCLEOTIDE SEQUENCE [LARGE SCALE GENOMIC DNA]</scope>
    <source>
        <strain evidence="1">YNK0</strain>
        <tissue evidence="1">Leaf</tissue>
    </source>
</reference>
<dbReference type="EMBL" id="JABCRI010000021">
    <property type="protein sequence ID" value="KAF8380463.1"/>
    <property type="molecule type" value="Genomic_DNA"/>
</dbReference>
<keyword evidence="2" id="KW-1185">Reference proteome</keyword>
<evidence type="ECO:0000313" key="1">
    <source>
        <dbReference type="EMBL" id="KAF8380463.1"/>
    </source>
</evidence>
<gene>
    <name evidence="1" type="ORF">HHK36_027949</name>
</gene>